<dbReference type="OrthoDB" id="1738511at2759"/>
<gene>
    <name evidence="2" type="ORF">PHJA_002530100</name>
</gene>
<evidence type="ECO:0000313" key="2">
    <source>
        <dbReference type="EMBL" id="GFQ03863.1"/>
    </source>
</evidence>
<evidence type="ECO:0000313" key="3">
    <source>
        <dbReference type="Proteomes" id="UP000653305"/>
    </source>
</evidence>
<dbReference type="EMBL" id="BMAC01000876">
    <property type="protein sequence ID" value="GFQ03863.1"/>
    <property type="molecule type" value="Genomic_DNA"/>
</dbReference>
<sequence>MGGTFTKKKKCVISGIYSDIPAWPGHETESKEQMAYFAIQTVDRVIEFECRNKRGEATLG</sequence>
<organism evidence="2 3">
    <name type="scientific">Phtheirospermum japonicum</name>
    <dbReference type="NCBI Taxonomy" id="374723"/>
    <lineage>
        <taxon>Eukaryota</taxon>
        <taxon>Viridiplantae</taxon>
        <taxon>Streptophyta</taxon>
        <taxon>Embryophyta</taxon>
        <taxon>Tracheophyta</taxon>
        <taxon>Spermatophyta</taxon>
        <taxon>Magnoliopsida</taxon>
        <taxon>eudicotyledons</taxon>
        <taxon>Gunneridae</taxon>
        <taxon>Pentapetalae</taxon>
        <taxon>asterids</taxon>
        <taxon>lamiids</taxon>
        <taxon>Lamiales</taxon>
        <taxon>Orobanchaceae</taxon>
        <taxon>Orobanchaceae incertae sedis</taxon>
        <taxon>Phtheirospermum</taxon>
    </lineage>
</organism>
<accession>A0A830CZU3</accession>
<feature type="domain" description="Pleckstrin-like plant" evidence="1">
    <location>
        <begin position="1"/>
        <end position="54"/>
    </location>
</feature>
<keyword evidence="3" id="KW-1185">Reference proteome</keyword>
<dbReference type="InterPro" id="IPR040269">
    <property type="entry name" value="VAB"/>
</dbReference>
<name>A0A830CZU3_9LAMI</name>
<proteinExistence type="predicted"/>
<reference evidence="2" key="1">
    <citation type="submission" date="2020-07" db="EMBL/GenBank/DDBJ databases">
        <title>Ethylene signaling mediates host invasion by parasitic plants.</title>
        <authorList>
            <person name="Yoshida S."/>
        </authorList>
    </citation>
    <scope>NUCLEOTIDE SEQUENCE</scope>
    <source>
        <strain evidence="2">Okayama</strain>
    </source>
</reference>
<dbReference type="Proteomes" id="UP000653305">
    <property type="component" value="Unassembled WGS sequence"/>
</dbReference>
<protein>
    <recommendedName>
        <fullName evidence="1">Pleckstrin-like plant domain-containing protein</fullName>
    </recommendedName>
</protein>
<dbReference type="PANTHER" id="PTHR31351:SF2">
    <property type="entry name" value="PHOSPHOINOSITIDE BINDING PROTEIN"/>
    <property type="match status" value="1"/>
</dbReference>
<dbReference type="Pfam" id="PF08458">
    <property type="entry name" value="PH_2"/>
    <property type="match status" value="1"/>
</dbReference>
<evidence type="ECO:0000259" key="1">
    <source>
        <dbReference type="Pfam" id="PF08458"/>
    </source>
</evidence>
<dbReference type="AlphaFoldDB" id="A0A830CZU3"/>
<comment type="caution">
    <text evidence="2">The sequence shown here is derived from an EMBL/GenBank/DDBJ whole genome shotgun (WGS) entry which is preliminary data.</text>
</comment>
<dbReference type="PANTHER" id="PTHR31351">
    <property type="entry name" value="EXPRESSED PROTEIN"/>
    <property type="match status" value="1"/>
</dbReference>
<dbReference type="InterPro" id="IPR013666">
    <property type="entry name" value="PH_pln"/>
</dbReference>